<dbReference type="PROSITE" id="PS51677">
    <property type="entry name" value="NODB"/>
    <property type="match status" value="1"/>
</dbReference>
<dbReference type="InterPro" id="IPR051398">
    <property type="entry name" value="Polysacch_Deacetylase"/>
</dbReference>
<dbReference type="GO" id="GO:0043708">
    <property type="term" value="P:cell adhesion involved in biofilm formation"/>
    <property type="evidence" value="ECO:0007669"/>
    <property type="project" value="InterPro"/>
</dbReference>
<comment type="caution">
    <text evidence="4">The sequence shown here is derived from an EMBL/GenBank/DDBJ whole genome shotgun (WGS) entry which is preliminary data.</text>
</comment>
<evidence type="ECO:0000313" key="5">
    <source>
        <dbReference type="Proteomes" id="UP000018766"/>
    </source>
</evidence>
<dbReference type="InterPro" id="IPR002509">
    <property type="entry name" value="NODB_dom"/>
</dbReference>
<evidence type="ECO:0000313" key="4">
    <source>
        <dbReference type="EMBL" id="ETD72634.1"/>
    </source>
</evidence>
<dbReference type="InterPro" id="IPR023854">
    <property type="entry name" value="PGA_deacetylase_PgaB"/>
</dbReference>
<dbReference type="PANTHER" id="PTHR34216:SF7">
    <property type="entry name" value="POLY-BETA-1,6-N-ACETYL-D-GLUCOSAMINE N-DEACETYLASE"/>
    <property type="match status" value="1"/>
</dbReference>
<dbReference type="EMBL" id="AYSV01000043">
    <property type="protein sequence ID" value="ETD72634.1"/>
    <property type="molecule type" value="Genomic_DNA"/>
</dbReference>
<dbReference type="RefSeq" id="WP_023949805.1">
    <property type="nucleotide sequence ID" value="NZ_AYSV01000043.1"/>
</dbReference>
<dbReference type="PATRIC" id="fig|1414851.3.peg.605"/>
<evidence type="ECO:0000256" key="1">
    <source>
        <dbReference type="ARBA" id="ARBA00022729"/>
    </source>
</evidence>
<name>V8G7X1_9BURK</name>
<reference evidence="4 5" key="1">
    <citation type="submission" date="2013-11" db="EMBL/GenBank/DDBJ databases">
        <title>Genomic analysis of Pelistega sp. HM-7.</title>
        <authorList>
            <person name="Kumbhare S.V."/>
            <person name="Shetty S.A."/>
            <person name="Sharma O."/>
            <person name="Dhotre D.P."/>
        </authorList>
    </citation>
    <scope>NUCLEOTIDE SEQUENCE [LARGE SCALE GENOMIC DNA]</scope>
    <source>
        <strain evidence="4 5">HM-7</strain>
    </source>
</reference>
<dbReference type="Pfam" id="PF01522">
    <property type="entry name" value="Polysacc_deac_1"/>
    <property type="match status" value="1"/>
</dbReference>
<dbReference type="PANTHER" id="PTHR34216">
    <property type="match status" value="1"/>
</dbReference>
<dbReference type="InterPro" id="IPR032772">
    <property type="entry name" value="PGA_deacetylase_PgaB_C"/>
</dbReference>
<dbReference type="SUPFAM" id="SSF88713">
    <property type="entry name" value="Glycoside hydrolase/deacetylase"/>
    <property type="match status" value="1"/>
</dbReference>
<dbReference type="GO" id="GO:0016810">
    <property type="term" value="F:hydrolase activity, acting on carbon-nitrogen (but not peptide) bonds"/>
    <property type="evidence" value="ECO:0007669"/>
    <property type="project" value="InterPro"/>
</dbReference>
<sequence length="705" mass="80028">MLKNALKVSCIYAVISTSLLINSVFATTIDDANIANTANTASDQAVYVNDDNLLEFDETLSNVCTPDQSPNEVTILSYHEITSEDKAIDTTYAVSPENFAAQMQWLHDNGYHFVSIDDVIAYKMHHTPLPTKAVMITFDDGYRSVYDNAWPVLKKFHIPFVDALVGSWLKVESGLVKNFDKGHTDRNFFLSQTQLKEMLESGLLTLGSHTFAMHDGTQGNPQGNLQPAVTTRQYSNGHYESEINYKKRITADLKENNDFLKSYTGHVPKVVVWPYGRYNIESRTIAAELGMPAGLTLDDGSNTVHTPLWGLRRVLVEKDFTIEGLKDEINFRNANSNSEDRVVRAAHIDLDYIYDPNPEQEETNLSALLDRLQGLGVNTVYLQAFADADANGAADAVYFPNPYIPMKQDLFNRVAWQIQTRTPVSKVYAWMPLIAWELPKNNPISKNKVVAIGKDGQHLNMGYPRLSPFSPEVRELITKVYQSLGRYSSINGVLFHDDITLSDFEDDSPWARAQYKKWGLPSTVAGIRADKKSFARWTNLKIDYLDRFANHLAKKLATEQPGLKTARNLYAQVALNPNAPEWYAQSLSKSIRHYDFTAIMAMPYMEQAKDHKQFYKDIVDRVKAEKCGVEKTVMELQTVDWRKDSQPLPTEEFTQTIRDLYDMGINHIAYYPDNVFINNPNQKATFDVFAERPYRISQTPKNKKG</sequence>
<evidence type="ECO:0000256" key="2">
    <source>
        <dbReference type="SAM" id="SignalP"/>
    </source>
</evidence>
<gene>
    <name evidence="4" type="ORF">V757_03050</name>
</gene>
<dbReference type="NCBIfam" id="TIGR03938">
    <property type="entry name" value="deacetyl_PgaB"/>
    <property type="match status" value="1"/>
</dbReference>
<dbReference type="Pfam" id="PF14883">
    <property type="entry name" value="GHL13"/>
    <property type="match status" value="1"/>
</dbReference>
<protein>
    <submittedName>
        <fullName evidence="4">Polysaccharide deacetylase</fullName>
    </submittedName>
</protein>
<keyword evidence="5" id="KW-1185">Reference proteome</keyword>
<dbReference type="Proteomes" id="UP000018766">
    <property type="component" value="Unassembled WGS sequence"/>
</dbReference>
<evidence type="ECO:0000259" key="3">
    <source>
        <dbReference type="PROSITE" id="PS51677"/>
    </source>
</evidence>
<feature type="chain" id="PRO_5004769305" evidence="2">
    <location>
        <begin position="27"/>
        <end position="705"/>
    </location>
</feature>
<feature type="signal peptide" evidence="2">
    <location>
        <begin position="1"/>
        <end position="26"/>
    </location>
</feature>
<feature type="domain" description="NodB homology" evidence="3">
    <location>
        <begin position="132"/>
        <end position="380"/>
    </location>
</feature>
<proteinExistence type="predicted"/>
<accession>V8G7X1</accession>
<dbReference type="InterPro" id="IPR011330">
    <property type="entry name" value="Glyco_hydro/deAcase_b/a-brl"/>
</dbReference>
<dbReference type="Gene3D" id="3.20.20.80">
    <property type="entry name" value="Glycosidases"/>
    <property type="match status" value="1"/>
</dbReference>
<dbReference type="GO" id="GO:0005975">
    <property type="term" value="P:carbohydrate metabolic process"/>
    <property type="evidence" value="ECO:0007669"/>
    <property type="project" value="InterPro"/>
</dbReference>
<dbReference type="OrthoDB" id="9814639at2"/>
<dbReference type="AlphaFoldDB" id="V8G7X1"/>
<organism evidence="4 5">
    <name type="scientific">Pelistega indica</name>
    <dbReference type="NCBI Taxonomy" id="1414851"/>
    <lineage>
        <taxon>Bacteria</taxon>
        <taxon>Pseudomonadati</taxon>
        <taxon>Pseudomonadota</taxon>
        <taxon>Betaproteobacteria</taxon>
        <taxon>Burkholderiales</taxon>
        <taxon>Alcaligenaceae</taxon>
        <taxon>Pelistega</taxon>
    </lineage>
</organism>
<dbReference type="Gene3D" id="3.20.20.370">
    <property type="entry name" value="Glycoside hydrolase/deacetylase"/>
    <property type="match status" value="1"/>
</dbReference>
<keyword evidence="1 2" id="KW-0732">Signal</keyword>